<sequence length="156" mass="17136">MGSSGYSFYGCEVSEDSQSQPPLGKLTASEGPPIIFDDDAESCSGDLEHPTPWPEADEKRDDSADDQQIRGFRSGVGREKAAGGKAAIVQPKAQENVLMVDLGAFRRDCYTGSPAEGQIADDEDDAPGRCHFTAEELMKREMERNRLFWEACLAKW</sequence>
<reference evidence="2" key="1">
    <citation type="submission" date="2019-09" db="EMBL/GenBank/DDBJ databases">
        <authorList>
            <person name="Zhang L."/>
        </authorList>
    </citation>
    <scope>NUCLEOTIDE SEQUENCE</scope>
</reference>
<feature type="region of interest" description="Disordered" evidence="1">
    <location>
        <begin position="1"/>
        <end position="68"/>
    </location>
</feature>
<dbReference type="EMBL" id="LR721783">
    <property type="protein sequence ID" value="VVW40273.1"/>
    <property type="molecule type" value="Genomic_DNA"/>
</dbReference>
<organism evidence="2">
    <name type="scientific">Nymphaea colorata</name>
    <name type="common">pocket water lily</name>
    <dbReference type="NCBI Taxonomy" id="210225"/>
    <lineage>
        <taxon>Eukaryota</taxon>
        <taxon>Viridiplantae</taxon>
        <taxon>Streptophyta</taxon>
        <taxon>Embryophyta</taxon>
        <taxon>Tracheophyta</taxon>
        <taxon>Spermatophyta</taxon>
        <taxon>Magnoliopsida</taxon>
        <taxon>Nymphaeales</taxon>
        <taxon>Nymphaeaceae</taxon>
        <taxon>Nymphaea</taxon>
    </lineage>
</organism>
<name>A0A5K1DVJ0_9MAGN</name>
<gene>
    <name evidence="2" type="ORF">NYM_LOCUS19947</name>
</gene>
<dbReference type="AlphaFoldDB" id="A0A5K1DVJ0"/>
<protein>
    <submittedName>
        <fullName evidence="2">Uncharacterized protein</fullName>
    </submittedName>
</protein>
<evidence type="ECO:0000256" key="1">
    <source>
        <dbReference type="SAM" id="MobiDB-lite"/>
    </source>
</evidence>
<proteinExistence type="predicted"/>
<evidence type="ECO:0000313" key="2">
    <source>
        <dbReference type="EMBL" id="VVW40273.1"/>
    </source>
</evidence>
<dbReference type="Gramene" id="NC5G0161900.1">
    <property type="protein sequence ID" value="NC5G0161900.1:cds"/>
    <property type="gene ID" value="NC5G0161900"/>
</dbReference>
<accession>A0A5K1DVJ0</accession>